<evidence type="ECO:0000256" key="4">
    <source>
        <dbReference type="ARBA" id="ARBA00010136"/>
    </source>
</evidence>
<evidence type="ECO:0000256" key="11">
    <source>
        <dbReference type="ARBA" id="ARBA00022833"/>
    </source>
</evidence>
<evidence type="ECO:0000256" key="7">
    <source>
        <dbReference type="ARBA" id="ARBA00022490"/>
    </source>
</evidence>
<dbReference type="InterPro" id="IPR027268">
    <property type="entry name" value="Peptidase_M4/M1_CTD_sf"/>
</dbReference>
<dbReference type="Proteomes" id="UP001500618">
    <property type="component" value="Unassembled WGS sequence"/>
</dbReference>
<dbReference type="PANTHER" id="PTHR45726:SF3">
    <property type="entry name" value="LEUKOTRIENE A-4 HYDROLASE"/>
    <property type="match status" value="1"/>
</dbReference>
<comment type="subcellular location">
    <subcellularLocation>
        <location evidence="3">Cytoplasm</location>
    </subcellularLocation>
</comment>
<evidence type="ECO:0000259" key="16">
    <source>
        <dbReference type="Pfam" id="PF01433"/>
    </source>
</evidence>
<keyword evidence="11" id="KW-0862">Zinc</keyword>
<reference evidence="19" key="1">
    <citation type="journal article" date="2019" name="Int. J. Syst. Evol. Microbiol.">
        <title>The Global Catalogue of Microorganisms (GCM) 10K type strain sequencing project: providing services to taxonomists for standard genome sequencing and annotation.</title>
        <authorList>
            <consortium name="The Broad Institute Genomics Platform"/>
            <consortium name="The Broad Institute Genome Sequencing Center for Infectious Disease"/>
            <person name="Wu L."/>
            <person name="Ma J."/>
        </authorList>
    </citation>
    <scope>NUCLEOTIDE SEQUENCE [LARGE SCALE GENOMIC DNA]</scope>
    <source>
        <strain evidence="19">JCM 14718</strain>
    </source>
</reference>
<proteinExistence type="inferred from homology"/>
<dbReference type="InterPro" id="IPR001930">
    <property type="entry name" value="Peptidase_M1"/>
</dbReference>
<dbReference type="EC" id="3.4.11.2" evidence="5"/>
<dbReference type="InterPro" id="IPR042097">
    <property type="entry name" value="Aminopeptidase_N-like_N_sf"/>
</dbReference>
<dbReference type="InterPro" id="IPR034015">
    <property type="entry name" value="M1_LTA4H"/>
</dbReference>
<evidence type="ECO:0000256" key="13">
    <source>
        <dbReference type="ARBA" id="ARBA00029811"/>
    </source>
</evidence>
<evidence type="ECO:0000256" key="9">
    <source>
        <dbReference type="ARBA" id="ARBA00022723"/>
    </source>
</evidence>
<comment type="cofactor">
    <cofactor evidence="2">
        <name>Zn(2+)</name>
        <dbReference type="ChEBI" id="CHEBI:29105"/>
    </cofactor>
</comment>
<dbReference type="InterPro" id="IPR014782">
    <property type="entry name" value="Peptidase_M1_dom"/>
</dbReference>
<feature type="domain" description="Peptidase M1 membrane alanine aminopeptidase" evidence="16">
    <location>
        <begin position="244"/>
        <end position="435"/>
    </location>
</feature>
<organism evidence="18 19">
    <name type="scientific">Fodinicola feengrottensis</name>
    <dbReference type="NCBI Taxonomy" id="435914"/>
    <lineage>
        <taxon>Bacteria</taxon>
        <taxon>Bacillati</taxon>
        <taxon>Actinomycetota</taxon>
        <taxon>Actinomycetes</taxon>
        <taxon>Mycobacteriales</taxon>
        <taxon>Fodinicola</taxon>
    </lineage>
</organism>
<dbReference type="SUPFAM" id="SSF55486">
    <property type="entry name" value="Metalloproteases ('zincins'), catalytic domain"/>
    <property type="match status" value="1"/>
</dbReference>
<evidence type="ECO:0000256" key="15">
    <source>
        <dbReference type="SAM" id="MobiDB-lite"/>
    </source>
</evidence>
<dbReference type="PANTHER" id="PTHR45726">
    <property type="entry name" value="LEUKOTRIENE A-4 HYDROLASE"/>
    <property type="match status" value="1"/>
</dbReference>
<evidence type="ECO:0000256" key="3">
    <source>
        <dbReference type="ARBA" id="ARBA00004496"/>
    </source>
</evidence>
<feature type="domain" description="Aminopeptidase N-like N-terminal" evidence="17">
    <location>
        <begin position="34"/>
        <end position="204"/>
    </location>
</feature>
<evidence type="ECO:0000256" key="2">
    <source>
        <dbReference type="ARBA" id="ARBA00001947"/>
    </source>
</evidence>
<evidence type="ECO:0000313" key="18">
    <source>
        <dbReference type="EMBL" id="GAA1666593.1"/>
    </source>
</evidence>
<dbReference type="EMBL" id="BAAANY010000005">
    <property type="protein sequence ID" value="GAA1666593.1"/>
    <property type="molecule type" value="Genomic_DNA"/>
</dbReference>
<feature type="compositionally biased region" description="Pro residues" evidence="15">
    <location>
        <begin position="1"/>
        <end position="11"/>
    </location>
</feature>
<dbReference type="PRINTS" id="PR00756">
    <property type="entry name" value="ALADIPTASE"/>
</dbReference>
<evidence type="ECO:0000256" key="5">
    <source>
        <dbReference type="ARBA" id="ARBA00012564"/>
    </source>
</evidence>
<evidence type="ECO:0000256" key="6">
    <source>
        <dbReference type="ARBA" id="ARBA00015611"/>
    </source>
</evidence>
<evidence type="ECO:0000256" key="12">
    <source>
        <dbReference type="ARBA" id="ARBA00023049"/>
    </source>
</evidence>
<keyword evidence="19" id="KW-1185">Reference proteome</keyword>
<comment type="similarity">
    <text evidence="4">Belongs to the peptidase M1 family.</text>
</comment>
<evidence type="ECO:0000256" key="10">
    <source>
        <dbReference type="ARBA" id="ARBA00022801"/>
    </source>
</evidence>
<keyword evidence="9" id="KW-0479">Metal-binding</keyword>
<evidence type="ECO:0000256" key="14">
    <source>
        <dbReference type="ARBA" id="ARBA00031533"/>
    </source>
</evidence>
<dbReference type="Pfam" id="PF17900">
    <property type="entry name" value="Peptidase_M1_N"/>
    <property type="match status" value="1"/>
</dbReference>
<accession>A0ABP4S5E7</accession>
<dbReference type="InterPro" id="IPR045357">
    <property type="entry name" value="Aminopeptidase_N-like_N"/>
</dbReference>
<evidence type="ECO:0000256" key="1">
    <source>
        <dbReference type="ARBA" id="ARBA00000098"/>
    </source>
</evidence>
<keyword evidence="10" id="KW-0378">Hydrolase</keyword>
<evidence type="ECO:0000256" key="8">
    <source>
        <dbReference type="ARBA" id="ARBA00022670"/>
    </source>
</evidence>
<dbReference type="Gene3D" id="2.60.40.1730">
    <property type="entry name" value="tricorn interacting facor f3 domain"/>
    <property type="match status" value="1"/>
</dbReference>
<protein>
    <recommendedName>
        <fullName evidence="6">Aminopeptidase N</fullName>
        <ecNumber evidence="5">3.4.11.2</ecNumber>
    </recommendedName>
    <alternativeName>
        <fullName evidence="13">Alanine aminopeptidase</fullName>
    </alternativeName>
    <alternativeName>
        <fullName evidence="14">Lysyl aminopeptidase</fullName>
    </alternativeName>
</protein>
<dbReference type="Pfam" id="PF01433">
    <property type="entry name" value="Peptidase_M1"/>
    <property type="match status" value="1"/>
</dbReference>
<evidence type="ECO:0000259" key="17">
    <source>
        <dbReference type="Pfam" id="PF17900"/>
    </source>
</evidence>
<sequence length="447" mass="49950">MSPKSPRPAVPTPGADHSTDPYLPEHGNGGYQVEHYALDLDYRVGPNRLAGQASLTAVSTQPLSRLSLDLSGFRLDRVAVDGRAAKFTRTGEKLHIRPARPVPVNTRFQVDIRYAGNPAPVPGRWGDIGWDELTNGSLVASQPIGAPSWFPCNDHPSDRASYRIAVTTDSPYSVQVTGNLVSRRRRASTTTWTYERPEPTPSYLMSVQIGQYDEVSLATSPVRQRAAVPARLRKPFGRDFGRQEQIMKTLEGYFGPYPFGEYVVVVTDDALDDPIEAQGMSIFGANHVDGRRTYERLAVHELAHQWFGNSLTVADWRQIWLNEGFATYAEWLWSEATGGRSAAAHAGEWYDRLSAGPNDILVADPGVDRMFDPQLYKRGGLTLHALRQRLGDDRFFPLVRDWATMRRHSPVTTEQFTTFTEAHAGESLTDLFAAWLWTKPLPLFPAR</sequence>
<dbReference type="SUPFAM" id="SSF63737">
    <property type="entry name" value="Leukotriene A4 hydrolase N-terminal domain"/>
    <property type="match status" value="1"/>
</dbReference>
<comment type="caution">
    <text evidence="18">The sequence shown here is derived from an EMBL/GenBank/DDBJ whole genome shotgun (WGS) entry which is preliminary data.</text>
</comment>
<dbReference type="Gene3D" id="1.10.390.10">
    <property type="entry name" value="Neutral Protease Domain 2"/>
    <property type="match status" value="1"/>
</dbReference>
<dbReference type="RefSeq" id="WP_425551900.1">
    <property type="nucleotide sequence ID" value="NZ_BAAANY010000005.1"/>
</dbReference>
<keyword evidence="8" id="KW-0645">Protease</keyword>
<dbReference type="CDD" id="cd09603">
    <property type="entry name" value="M1_APN_like"/>
    <property type="match status" value="1"/>
</dbReference>
<keyword evidence="7" id="KW-0963">Cytoplasm</keyword>
<comment type="catalytic activity">
    <reaction evidence="1">
        <text>Release of an N-terminal amino acid, Xaa-|-Yaa- from a peptide, amide or arylamide. Xaa is preferably Ala, but may be most amino acids including Pro (slow action). When a terminal hydrophobic residue is followed by a prolyl residue, the two may be released as an intact Xaa-Pro dipeptide.</text>
        <dbReference type="EC" id="3.4.11.2"/>
    </reaction>
</comment>
<gene>
    <name evidence="18" type="ORF">GCM10009765_15070</name>
</gene>
<feature type="region of interest" description="Disordered" evidence="15">
    <location>
        <begin position="1"/>
        <end position="28"/>
    </location>
</feature>
<keyword evidence="12" id="KW-0482">Metalloprotease</keyword>
<evidence type="ECO:0000313" key="19">
    <source>
        <dbReference type="Proteomes" id="UP001500618"/>
    </source>
</evidence>
<name>A0ABP4S5E7_9ACTN</name>